<dbReference type="InterPro" id="IPR010920">
    <property type="entry name" value="LSM_dom_sf"/>
</dbReference>
<proteinExistence type="inferred from homology"/>
<evidence type="ECO:0000256" key="4">
    <source>
        <dbReference type="ARBA" id="ARBA00022692"/>
    </source>
</evidence>
<feature type="compositionally biased region" description="Basic and acidic residues" evidence="7">
    <location>
        <begin position="45"/>
        <end position="72"/>
    </location>
</feature>
<organism evidence="12 13">
    <name type="scientific">Parahalioglobus pacificus</name>
    <dbReference type="NCBI Taxonomy" id="930806"/>
    <lineage>
        <taxon>Bacteria</taxon>
        <taxon>Pseudomonadati</taxon>
        <taxon>Pseudomonadota</taxon>
        <taxon>Gammaproteobacteria</taxon>
        <taxon>Cellvibrionales</taxon>
        <taxon>Halieaceae</taxon>
        <taxon>Parahalioglobus</taxon>
    </lineage>
</organism>
<keyword evidence="13" id="KW-1185">Reference proteome</keyword>
<keyword evidence="5 8" id="KW-1133">Transmembrane helix</keyword>
<comment type="similarity">
    <text evidence="2">Belongs to the MscS (TC 1.A.23) family.</text>
</comment>
<comment type="caution">
    <text evidence="12">The sequence shown here is derived from an EMBL/GenBank/DDBJ whole genome shotgun (WGS) entry which is preliminary data.</text>
</comment>
<dbReference type="GO" id="GO:0008381">
    <property type="term" value="F:mechanosensitive monoatomic ion channel activity"/>
    <property type="evidence" value="ECO:0007669"/>
    <property type="project" value="UniProtKB-ARBA"/>
</dbReference>
<keyword evidence="9" id="KW-0732">Signal</keyword>
<dbReference type="GO" id="GO:0005886">
    <property type="term" value="C:plasma membrane"/>
    <property type="evidence" value="ECO:0007669"/>
    <property type="project" value="UniProtKB-SubCell"/>
</dbReference>
<sequence>MSATVKLLIPLLALLLHSPLLLAQDEEAAPEESKPAEVEVAPDASMRDILESEEQVDKLVQEKSESSPKGELRGITPLEAMLALREEMRAERIDRAAQFLDMRYLPESMDEWEPEDLLKALSYVFGQQNIIDIARLSDDIQGERNDGLPSYRDQVGTVVISTGEVPIYLQRVPDGQGGKVWKISNATVARIPEMWGELGYSPIAVYFSELLPDVRFMGMDNWQLAATIVFFVVAWPLAALVSYLIMRVLLLIPNGFPSGIRHFCRYSLRFFLFLFIARHLIGYLGLSLTARVYLESVGFDYIAYTVLFLGIISLVRDYNVRKMERQGKAHFAALLRPFTTIAKFVVILLIVLFWADQAGYDMTTVLAGLGVGSLAVALAAQKTMENVIGAITLYTAQPVKPGDFCRFGDMKGIVEEIGLRSTTIRTLNRTLLVVPNSVFSSVEVENYTSRDRFRYFREVQLQMSTADQLRVILGHLRELFHAHTRVLPESVSIRFEHIDAATAKLRIDAGIPTTDFQDYLAVAEDLNLQIVERVHEAGAIFSGPGQVLQLREFHQASDEKMSEIETLLEDWRSQDKLPFPDLTDDEKVALAGTLPYPSGGSTS</sequence>
<accession>A0A918XJ24</accession>
<dbReference type="Gene3D" id="1.10.287.1260">
    <property type="match status" value="1"/>
</dbReference>
<evidence type="ECO:0000256" key="6">
    <source>
        <dbReference type="ARBA" id="ARBA00023136"/>
    </source>
</evidence>
<dbReference type="Pfam" id="PF21088">
    <property type="entry name" value="MS_channel_1st"/>
    <property type="match status" value="1"/>
</dbReference>
<evidence type="ECO:0000259" key="10">
    <source>
        <dbReference type="Pfam" id="PF00924"/>
    </source>
</evidence>
<evidence type="ECO:0000256" key="8">
    <source>
        <dbReference type="SAM" id="Phobius"/>
    </source>
</evidence>
<evidence type="ECO:0000259" key="11">
    <source>
        <dbReference type="Pfam" id="PF21088"/>
    </source>
</evidence>
<feature type="transmembrane region" description="Helical" evidence="8">
    <location>
        <begin position="360"/>
        <end position="380"/>
    </location>
</feature>
<protein>
    <recommendedName>
        <fullName evidence="14">Low conductance mechanosensitive channel YnaI</fullName>
    </recommendedName>
</protein>
<dbReference type="InterPro" id="IPR023408">
    <property type="entry name" value="MscS_beta-dom_sf"/>
</dbReference>
<dbReference type="Proteomes" id="UP000644693">
    <property type="component" value="Unassembled WGS sequence"/>
</dbReference>
<gene>
    <name evidence="12" type="ORF">GCM10007053_19270</name>
</gene>
<dbReference type="InterPro" id="IPR006685">
    <property type="entry name" value="MscS_channel_2nd"/>
</dbReference>
<reference evidence="12" key="1">
    <citation type="journal article" date="2014" name="Int. J. Syst. Evol. Microbiol.">
        <title>Complete genome sequence of Corynebacterium casei LMG S-19264T (=DSM 44701T), isolated from a smear-ripened cheese.</title>
        <authorList>
            <consortium name="US DOE Joint Genome Institute (JGI-PGF)"/>
            <person name="Walter F."/>
            <person name="Albersmeier A."/>
            <person name="Kalinowski J."/>
            <person name="Ruckert C."/>
        </authorList>
    </citation>
    <scope>NUCLEOTIDE SEQUENCE</scope>
    <source>
        <strain evidence="12">KCTC 23430</strain>
    </source>
</reference>
<dbReference type="EMBL" id="BMYM01000002">
    <property type="protein sequence ID" value="GHD34047.1"/>
    <property type="molecule type" value="Genomic_DNA"/>
</dbReference>
<evidence type="ECO:0000256" key="5">
    <source>
        <dbReference type="ARBA" id="ARBA00022989"/>
    </source>
</evidence>
<dbReference type="InterPro" id="IPR011014">
    <property type="entry name" value="MscS_channel_TM-2"/>
</dbReference>
<evidence type="ECO:0000256" key="7">
    <source>
        <dbReference type="SAM" id="MobiDB-lite"/>
    </source>
</evidence>
<feature type="domain" description="Mechanosensitive ion channel transmembrane helices 2/3" evidence="11">
    <location>
        <begin position="340"/>
        <end position="381"/>
    </location>
</feature>
<feature type="transmembrane region" description="Helical" evidence="8">
    <location>
        <begin position="222"/>
        <end position="245"/>
    </location>
</feature>
<dbReference type="PANTHER" id="PTHR30566">
    <property type="entry name" value="YNAI-RELATED MECHANOSENSITIVE ION CHANNEL"/>
    <property type="match status" value="1"/>
</dbReference>
<feature type="transmembrane region" description="Helical" evidence="8">
    <location>
        <begin position="301"/>
        <end position="319"/>
    </location>
</feature>
<evidence type="ECO:0000256" key="9">
    <source>
        <dbReference type="SAM" id="SignalP"/>
    </source>
</evidence>
<feature type="signal peptide" evidence="9">
    <location>
        <begin position="1"/>
        <end position="23"/>
    </location>
</feature>
<evidence type="ECO:0000256" key="1">
    <source>
        <dbReference type="ARBA" id="ARBA00004651"/>
    </source>
</evidence>
<dbReference type="AlphaFoldDB" id="A0A918XJ24"/>
<feature type="transmembrane region" description="Helical" evidence="8">
    <location>
        <begin position="331"/>
        <end position="354"/>
    </location>
</feature>
<dbReference type="PANTHER" id="PTHR30566:SF5">
    <property type="entry name" value="MECHANOSENSITIVE ION CHANNEL PROTEIN 1, MITOCHONDRIAL-RELATED"/>
    <property type="match status" value="1"/>
</dbReference>
<evidence type="ECO:0000313" key="12">
    <source>
        <dbReference type="EMBL" id="GHD34047.1"/>
    </source>
</evidence>
<feature type="chain" id="PRO_5037134916" description="Low conductance mechanosensitive channel YnaI" evidence="9">
    <location>
        <begin position="24"/>
        <end position="603"/>
    </location>
</feature>
<reference evidence="12" key="2">
    <citation type="submission" date="2020-09" db="EMBL/GenBank/DDBJ databases">
        <authorList>
            <person name="Sun Q."/>
            <person name="Kim S."/>
        </authorList>
    </citation>
    <scope>NUCLEOTIDE SEQUENCE</scope>
    <source>
        <strain evidence="12">KCTC 23430</strain>
    </source>
</reference>
<evidence type="ECO:0000313" key="13">
    <source>
        <dbReference type="Proteomes" id="UP000644693"/>
    </source>
</evidence>
<keyword evidence="3" id="KW-1003">Cell membrane</keyword>
<evidence type="ECO:0008006" key="14">
    <source>
        <dbReference type="Google" id="ProtNLM"/>
    </source>
</evidence>
<evidence type="ECO:0000256" key="3">
    <source>
        <dbReference type="ARBA" id="ARBA00022475"/>
    </source>
</evidence>
<dbReference type="SUPFAM" id="SSF50182">
    <property type="entry name" value="Sm-like ribonucleoproteins"/>
    <property type="match status" value="1"/>
</dbReference>
<feature type="region of interest" description="Disordered" evidence="7">
    <location>
        <begin position="26"/>
        <end position="72"/>
    </location>
</feature>
<dbReference type="RefSeq" id="WP_189477593.1">
    <property type="nucleotide sequence ID" value="NZ_BMYM01000002.1"/>
</dbReference>
<feature type="domain" description="Mechanosensitive ion channel MscS" evidence="10">
    <location>
        <begin position="383"/>
        <end position="448"/>
    </location>
</feature>
<dbReference type="Gene3D" id="2.30.30.60">
    <property type="match status" value="1"/>
</dbReference>
<dbReference type="SUPFAM" id="SSF82861">
    <property type="entry name" value="Mechanosensitive channel protein MscS (YggB), transmembrane region"/>
    <property type="match status" value="1"/>
</dbReference>
<keyword evidence="4 8" id="KW-0812">Transmembrane</keyword>
<comment type="subcellular location">
    <subcellularLocation>
        <location evidence="1">Cell membrane</location>
        <topology evidence="1">Multi-pass membrane protein</topology>
    </subcellularLocation>
</comment>
<keyword evidence="6 8" id="KW-0472">Membrane</keyword>
<dbReference type="InterPro" id="IPR049142">
    <property type="entry name" value="MS_channel_1st"/>
</dbReference>
<name>A0A918XJ24_9GAMM</name>
<dbReference type="Pfam" id="PF00924">
    <property type="entry name" value="MS_channel_2nd"/>
    <property type="match status" value="1"/>
</dbReference>
<evidence type="ECO:0000256" key="2">
    <source>
        <dbReference type="ARBA" id="ARBA00008017"/>
    </source>
</evidence>
<feature type="transmembrane region" description="Helical" evidence="8">
    <location>
        <begin position="266"/>
        <end position="286"/>
    </location>
</feature>